<evidence type="ECO:0000259" key="1">
    <source>
        <dbReference type="Pfam" id="PF04965"/>
    </source>
</evidence>
<dbReference type="Proteomes" id="UP000597444">
    <property type="component" value="Unassembled WGS sequence"/>
</dbReference>
<protein>
    <recommendedName>
        <fullName evidence="1">IraD/Gp25-like domain-containing protein</fullName>
    </recommendedName>
</protein>
<evidence type="ECO:0000313" key="3">
    <source>
        <dbReference type="Proteomes" id="UP000597444"/>
    </source>
</evidence>
<reference evidence="2" key="1">
    <citation type="submission" date="2020-10" db="EMBL/GenBank/DDBJ databases">
        <title>Taxonomic study of unclassified bacteria belonging to the class Ktedonobacteria.</title>
        <authorList>
            <person name="Yabe S."/>
            <person name="Wang C.M."/>
            <person name="Zheng Y."/>
            <person name="Sakai Y."/>
            <person name="Cavaletti L."/>
            <person name="Monciardini P."/>
            <person name="Donadio S."/>
        </authorList>
    </citation>
    <scope>NUCLEOTIDE SEQUENCE</scope>
    <source>
        <strain evidence="2">ID150040</strain>
    </source>
</reference>
<comment type="caution">
    <text evidence="2">The sequence shown here is derived from an EMBL/GenBank/DDBJ whole genome shotgun (WGS) entry which is preliminary data.</text>
</comment>
<dbReference type="EMBL" id="BNJK01000001">
    <property type="protein sequence ID" value="GHO90348.1"/>
    <property type="molecule type" value="Genomic_DNA"/>
</dbReference>
<dbReference type="SUPFAM" id="SSF160719">
    <property type="entry name" value="gpW/gp25-like"/>
    <property type="match status" value="1"/>
</dbReference>
<keyword evidence="3" id="KW-1185">Reference proteome</keyword>
<dbReference type="RefSeq" id="WP_220201314.1">
    <property type="nucleotide sequence ID" value="NZ_BNJK01000001.1"/>
</dbReference>
<name>A0A8J3IB31_9CHLR</name>
<organism evidence="2 3">
    <name type="scientific">Reticulibacter mediterranei</name>
    <dbReference type="NCBI Taxonomy" id="2778369"/>
    <lineage>
        <taxon>Bacteria</taxon>
        <taxon>Bacillati</taxon>
        <taxon>Chloroflexota</taxon>
        <taxon>Ktedonobacteria</taxon>
        <taxon>Ktedonobacterales</taxon>
        <taxon>Reticulibacteraceae</taxon>
        <taxon>Reticulibacter</taxon>
    </lineage>
</organism>
<gene>
    <name evidence="2" type="ORF">KSF_003960</name>
</gene>
<proteinExistence type="predicted"/>
<dbReference type="Pfam" id="PF04965">
    <property type="entry name" value="GPW_gp25"/>
    <property type="match status" value="1"/>
</dbReference>
<sequence length="130" mass="14566">MVNSNFFGNGIGYPLQIGTSGNIRESTGVRRVEESIHIILGTSFGERVMRPTFGCNLKSLVFAPNNETTANLARYYVQQGLSQWEPRIEVLDVLVENDNSNGLLLIEIHYRLRTTQQTHSLTVPFSLEAP</sequence>
<evidence type="ECO:0000313" key="2">
    <source>
        <dbReference type="EMBL" id="GHO90348.1"/>
    </source>
</evidence>
<feature type="domain" description="IraD/Gp25-like" evidence="1">
    <location>
        <begin position="29"/>
        <end position="116"/>
    </location>
</feature>
<dbReference type="AlphaFoldDB" id="A0A8J3IB31"/>
<dbReference type="InterPro" id="IPR007048">
    <property type="entry name" value="IraD/Gp25-like"/>
</dbReference>
<dbReference type="Gene3D" id="3.10.450.40">
    <property type="match status" value="1"/>
</dbReference>
<accession>A0A8J3IB31</accession>